<dbReference type="EMBL" id="JAIQCV010000002">
    <property type="protein sequence ID" value="KAH1121363.1"/>
    <property type="molecule type" value="Genomic_DNA"/>
</dbReference>
<name>A0A9D3WCV7_9ROSI</name>
<gene>
    <name evidence="2" type="ORF">J1N35_004523</name>
</gene>
<comment type="caution">
    <text evidence="2">The sequence shown here is derived from an EMBL/GenBank/DDBJ whole genome shotgun (WGS) entry which is preliminary data.</text>
</comment>
<proteinExistence type="predicted"/>
<organism evidence="2 3">
    <name type="scientific">Gossypium stocksii</name>
    <dbReference type="NCBI Taxonomy" id="47602"/>
    <lineage>
        <taxon>Eukaryota</taxon>
        <taxon>Viridiplantae</taxon>
        <taxon>Streptophyta</taxon>
        <taxon>Embryophyta</taxon>
        <taxon>Tracheophyta</taxon>
        <taxon>Spermatophyta</taxon>
        <taxon>Magnoliopsida</taxon>
        <taxon>eudicotyledons</taxon>
        <taxon>Gunneridae</taxon>
        <taxon>Pentapetalae</taxon>
        <taxon>rosids</taxon>
        <taxon>malvids</taxon>
        <taxon>Malvales</taxon>
        <taxon>Malvaceae</taxon>
        <taxon>Malvoideae</taxon>
        <taxon>Gossypium</taxon>
    </lineage>
</organism>
<protein>
    <recommendedName>
        <fullName evidence="4">Aminotransferase-like plant mobile domain-containing protein</fullName>
    </recommendedName>
</protein>
<dbReference type="OrthoDB" id="1751334at2759"/>
<evidence type="ECO:0008006" key="4">
    <source>
        <dbReference type="Google" id="ProtNLM"/>
    </source>
</evidence>
<evidence type="ECO:0000313" key="3">
    <source>
        <dbReference type="Proteomes" id="UP000828251"/>
    </source>
</evidence>
<dbReference type="AlphaFoldDB" id="A0A9D3WCV7"/>
<sequence>MEHESGYREVIHGSDIQFNDRESFWRGVRLDEELYGMTRRGRHGTDWGDEHEEYITMWNNWFGRVPQMDCCLDLQPSLQYLQWYYEKGKPFLFGGQSIVVPSHTTRIRQHFSDPHHAPELEPEPKLHSGSSSYHLDLGSDEYFPGPSTNGYHSEFDIFNPLPHQYSSYPDSYLSQYSAPSGSHLPPYSALSSSYPPSYSTLPEPYPPPFSTFLARIHHRTLLL</sequence>
<keyword evidence="3" id="KW-1185">Reference proteome</keyword>
<accession>A0A9D3WCV7</accession>
<dbReference type="Proteomes" id="UP000828251">
    <property type="component" value="Unassembled WGS sequence"/>
</dbReference>
<reference evidence="2 3" key="1">
    <citation type="journal article" date="2021" name="Plant Biotechnol. J.">
        <title>Multi-omics assisted identification of the key and species-specific regulatory components of drought-tolerant mechanisms in Gossypium stocksii.</title>
        <authorList>
            <person name="Yu D."/>
            <person name="Ke L."/>
            <person name="Zhang D."/>
            <person name="Wu Y."/>
            <person name="Sun Y."/>
            <person name="Mei J."/>
            <person name="Sun J."/>
            <person name="Sun Y."/>
        </authorList>
    </citation>
    <scope>NUCLEOTIDE SEQUENCE [LARGE SCALE GENOMIC DNA]</scope>
    <source>
        <strain evidence="3">cv. E1</strain>
        <tissue evidence="2">Leaf</tissue>
    </source>
</reference>
<evidence type="ECO:0000256" key="1">
    <source>
        <dbReference type="SAM" id="MobiDB-lite"/>
    </source>
</evidence>
<evidence type="ECO:0000313" key="2">
    <source>
        <dbReference type="EMBL" id="KAH1121363.1"/>
    </source>
</evidence>
<feature type="region of interest" description="Disordered" evidence="1">
    <location>
        <begin position="111"/>
        <end position="132"/>
    </location>
</feature>
<feature type="compositionally biased region" description="Basic and acidic residues" evidence="1">
    <location>
        <begin position="111"/>
        <end position="126"/>
    </location>
</feature>